<name>A0A5D4MCU7_9BACI</name>
<accession>A0A5D4MCU7</accession>
<proteinExistence type="predicted"/>
<organism evidence="2 3">
    <name type="scientific">Rossellomorea vietnamensis</name>
    <dbReference type="NCBI Taxonomy" id="218284"/>
    <lineage>
        <taxon>Bacteria</taxon>
        <taxon>Bacillati</taxon>
        <taxon>Bacillota</taxon>
        <taxon>Bacilli</taxon>
        <taxon>Bacillales</taxon>
        <taxon>Bacillaceae</taxon>
        <taxon>Rossellomorea</taxon>
    </lineage>
</organism>
<evidence type="ECO:0000313" key="2">
    <source>
        <dbReference type="EMBL" id="TYR99153.1"/>
    </source>
</evidence>
<dbReference type="AlphaFoldDB" id="A0A5D4MCU7"/>
<reference evidence="2 3" key="1">
    <citation type="submission" date="2019-08" db="EMBL/GenBank/DDBJ databases">
        <title>Bacillus genomes from the desert of Cuatro Cienegas, Coahuila.</title>
        <authorList>
            <person name="Olmedo-Alvarez G."/>
        </authorList>
    </citation>
    <scope>NUCLEOTIDE SEQUENCE [LARGE SCALE GENOMIC DNA]</scope>
    <source>
        <strain evidence="2 3">CH128b_4D</strain>
    </source>
</reference>
<dbReference type="EMBL" id="VTEG01000007">
    <property type="protein sequence ID" value="TYR99153.1"/>
    <property type="molecule type" value="Genomic_DNA"/>
</dbReference>
<sequence>MISLDCGLQPRLYCYKVLNASGSWTTNLIFFPLHINFFLQRRYSYDWSGRYPTSCGTSGTGKTPQPKPRRLTARPAESGTCSGNHIENYLLTETNNNFFIIISIV</sequence>
<gene>
    <name evidence="2" type="ORF">FZC84_12345</name>
</gene>
<evidence type="ECO:0000313" key="3">
    <source>
        <dbReference type="Proteomes" id="UP000325182"/>
    </source>
</evidence>
<feature type="region of interest" description="Disordered" evidence="1">
    <location>
        <begin position="51"/>
        <end position="79"/>
    </location>
</feature>
<comment type="caution">
    <text evidence="2">The sequence shown here is derived from an EMBL/GenBank/DDBJ whole genome shotgun (WGS) entry which is preliminary data.</text>
</comment>
<evidence type="ECO:0000256" key="1">
    <source>
        <dbReference type="SAM" id="MobiDB-lite"/>
    </source>
</evidence>
<dbReference type="Proteomes" id="UP000325182">
    <property type="component" value="Unassembled WGS sequence"/>
</dbReference>
<feature type="compositionally biased region" description="Polar residues" evidence="1">
    <location>
        <begin position="54"/>
        <end position="63"/>
    </location>
</feature>
<protein>
    <submittedName>
        <fullName evidence="2">Uncharacterized protein</fullName>
    </submittedName>
</protein>